<protein>
    <submittedName>
        <fullName evidence="4">Diguanylate cyclase domain-containing protein</fullName>
        <ecNumber evidence="4">2.7.7.65</ecNumber>
    </submittedName>
</protein>
<feature type="domain" description="GGDEF" evidence="3">
    <location>
        <begin position="475"/>
        <end position="602"/>
    </location>
</feature>
<accession>A0ABV9WIB3</accession>
<feature type="transmembrane region" description="Helical" evidence="1">
    <location>
        <begin position="193"/>
        <end position="216"/>
    </location>
</feature>
<dbReference type="EMBL" id="JBHSIU010000131">
    <property type="protein sequence ID" value="MFC5008471.1"/>
    <property type="molecule type" value="Genomic_DNA"/>
</dbReference>
<dbReference type="SUPFAM" id="SSF55785">
    <property type="entry name" value="PYP-like sensor domain (PAS domain)"/>
    <property type="match status" value="1"/>
</dbReference>
<dbReference type="CDD" id="cd00130">
    <property type="entry name" value="PAS"/>
    <property type="match status" value="1"/>
</dbReference>
<keyword evidence="1" id="KW-0472">Membrane</keyword>
<feature type="transmembrane region" description="Helical" evidence="1">
    <location>
        <begin position="134"/>
        <end position="153"/>
    </location>
</feature>
<evidence type="ECO:0000313" key="5">
    <source>
        <dbReference type="Proteomes" id="UP001595912"/>
    </source>
</evidence>
<dbReference type="Pfam" id="PF08447">
    <property type="entry name" value="PAS_3"/>
    <property type="match status" value="1"/>
</dbReference>
<dbReference type="Gene3D" id="3.30.70.270">
    <property type="match status" value="1"/>
</dbReference>
<dbReference type="Gene3D" id="3.30.450.20">
    <property type="entry name" value="PAS domain"/>
    <property type="match status" value="1"/>
</dbReference>
<dbReference type="PROSITE" id="PS50112">
    <property type="entry name" value="PAS"/>
    <property type="match status" value="1"/>
</dbReference>
<dbReference type="InterPro" id="IPR013655">
    <property type="entry name" value="PAS_fold_3"/>
</dbReference>
<comment type="caution">
    <text evidence="4">The sequence shown here is derived from an EMBL/GenBank/DDBJ whole genome shotgun (WGS) entry which is preliminary data.</text>
</comment>
<dbReference type="PROSITE" id="PS50887">
    <property type="entry name" value="GGDEF"/>
    <property type="match status" value="1"/>
</dbReference>
<feature type="transmembrane region" description="Helical" evidence="1">
    <location>
        <begin position="102"/>
        <end position="122"/>
    </location>
</feature>
<dbReference type="NCBIfam" id="TIGR00254">
    <property type="entry name" value="GGDEF"/>
    <property type="match status" value="1"/>
</dbReference>
<keyword evidence="4" id="KW-0548">Nucleotidyltransferase</keyword>
<proteinExistence type="predicted"/>
<reference evidence="5" key="1">
    <citation type="journal article" date="2019" name="Int. J. Syst. Evol. Microbiol.">
        <title>The Global Catalogue of Microorganisms (GCM) 10K type strain sequencing project: providing services to taxonomists for standard genome sequencing and annotation.</title>
        <authorList>
            <consortium name="The Broad Institute Genomics Platform"/>
            <consortium name="The Broad Institute Genome Sequencing Center for Infectious Disease"/>
            <person name="Wu L."/>
            <person name="Ma J."/>
        </authorList>
    </citation>
    <scope>NUCLEOTIDE SEQUENCE [LARGE SCALE GENOMIC DNA]</scope>
    <source>
        <strain evidence="5">CGMCC 4.7152</strain>
    </source>
</reference>
<keyword evidence="1" id="KW-0812">Transmembrane</keyword>
<feature type="transmembrane region" description="Helical" evidence="1">
    <location>
        <begin position="286"/>
        <end position="304"/>
    </location>
</feature>
<evidence type="ECO:0000259" key="3">
    <source>
        <dbReference type="PROSITE" id="PS50887"/>
    </source>
</evidence>
<name>A0ABV9WIB3_9ACTN</name>
<keyword evidence="4" id="KW-0808">Transferase</keyword>
<dbReference type="PANTHER" id="PTHR44757">
    <property type="entry name" value="DIGUANYLATE CYCLASE DGCP"/>
    <property type="match status" value="1"/>
</dbReference>
<dbReference type="InterPro" id="IPR035965">
    <property type="entry name" value="PAS-like_dom_sf"/>
</dbReference>
<feature type="transmembrane region" description="Helical" evidence="1">
    <location>
        <begin position="9"/>
        <end position="28"/>
    </location>
</feature>
<dbReference type="SUPFAM" id="SSF55073">
    <property type="entry name" value="Nucleotide cyclase"/>
    <property type="match status" value="1"/>
</dbReference>
<dbReference type="EC" id="2.7.7.65" evidence="4"/>
<dbReference type="SMART" id="SM00267">
    <property type="entry name" value="GGDEF"/>
    <property type="match status" value="1"/>
</dbReference>
<feature type="transmembrane region" description="Helical" evidence="1">
    <location>
        <begin position="165"/>
        <end position="186"/>
    </location>
</feature>
<keyword evidence="1" id="KW-1133">Transmembrane helix</keyword>
<dbReference type="CDD" id="cd01949">
    <property type="entry name" value="GGDEF"/>
    <property type="match status" value="1"/>
</dbReference>
<dbReference type="NCBIfam" id="TIGR00229">
    <property type="entry name" value="sensory_box"/>
    <property type="match status" value="1"/>
</dbReference>
<gene>
    <name evidence="4" type="ORF">ACFPIJ_63010</name>
</gene>
<dbReference type="PANTHER" id="PTHR44757:SF2">
    <property type="entry name" value="BIOFILM ARCHITECTURE MAINTENANCE PROTEIN MBAA"/>
    <property type="match status" value="1"/>
</dbReference>
<evidence type="ECO:0000313" key="4">
    <source>
        <dbReference type="EMBL" id="MFC5008471.1"/>
    </source>
</evidence>
<dbReference type="InterPro" id="IPR043128">
    <property type="entry name" value="Rev_trsase/Diguanyl_cyclase"/>
</dbReference>
<dbReference type="InterPro" id="IPR000014">
    <property type="entry name" value="PAS"/>
</dbReference>
<evidence type="ECO:0000259" key="2">
    <source>
        <dbReference type="PROSITE" id="PS50112"/>
    </source>
</evidence>
<dbReference type="InterPro" id="IPR029787">
    <property type="entry name" value="Nucleotide_cyclase"/>
</dbReference>
<feature type="domain" description="PAS" evidence="2">
    <location>
        <begin position="323"/>
        <end position="396"/>
    </location>
</feature>
<dbReference type="Proteomes" id="UP001595912">
    <property type="component" value="Unassembled WGS sequence"/>
</dbReference>
<dbReference type="GO" id="GO:0052621">
    <property type="term" value="F:diguanylate cyclase activity"/>
    <property type="evidence" value="ECO:0007669"/>
    <property type="project" value="UniProtKB-EC"/>
</dbReference>
<dbReference type="InterPro" id="IPR052155">
    <property type="entry name" value="Biofilm_reg_signaling"/>
</dbReference>
<dbReference type="SMART" id="SM00091">
    <property type="entry name" value="PAS"/>
    <property type="match status" value="1"/>
</dbReference>
<organism evidence="4 5">
    <name type="scientific">Dactylosporangium cerinum</name>
    <dbReference type="NCBI Taxonomy" id="1434730"/>
    <lineage>
        <taxon>Bacteria</taxon>
        <taxon>Bacillati</taxon>
        <taxon>Actinomycetota</taxon>
        <taxon>Actinomycetes</taxon>
        <taxon>Micromonosporales</taxon>
        <taxon>Micromonosporaceae</taxon>
        <taxon>Dactylosporangium</taxon>
    </lineage>
</organism>
<dbReference type="InterPro" id="IPR000160">
    <property type="entry name" value="GGDEF_dom"/>
</dbReference>
<dbReference type="RefSeq" id="WP_380129168.1">
    <property type="nucleotide sequence ID" value="NZ_JBHSIU010000131.1"/>
</dbReference>
<dbReference type="Pfam" id="PF00990">
    <property type="entry name" value="GGDEF"/>
    <property type="match status" value="1"/>
</dbReference>
<keyword evidence="5" id="KW-1185">Reference proteome</keyword>
<feature type="transmembrane region" description="Helical" evidence="1">
    <location>
        <begin position="261"/>
        <end position="280"/>
    </location>
</feature>
<evidence type="ECO:0000256" key="1">
    <source>
        <dbReference type="SAM" id="Phobius"/>
    </source>
</evidence>
<sequence length="602" mass="63239">MRPQLRRDPVLIALTAGSVLLIALLLAGTGGVRLFWSALPGYDLLLWIFTRRVAAMPGVPADARRFWRRSGQAAVFFVVGDLSQTAVAWLHPGPAAAVPNSFQAGAILTGTCWLIWVMLTHPAHLPSTAAKVRFWLDAGAVLVGAGVLIWLLLLPHAGGVGGAPVALLLGTVIIAMTAFSAVKLVLSGNAPLTVLAAAPMLAAAAIQGGVGALVNADSTHQRLLLAAQVLPAALLAFGPRLQEHSVRLDPVRSVRPARRPYSLLPYTTLVGLFAALPIVLRDGLGPDVWLLLGGLAATTALVVVRQLLAFRENAALLSELGAQQERFRSLLAHSTDITSIVDASGALTYVTPATERLLGKSPAAVLGTTVVSHVHPDDLPAFATAMDTLRAAPNASVSYQVRYAHADGSWRWLDVVSRNLLHLPSVGGYVSNARDATQARLLQDELRHQATHDGLTGLANRALFDARLAAAASHRVAAVLLVDLDDFKAVNDTHGHHAGDAVLVGVAERLAASVPSGGTAARIGGDEFAVLLPGLDVRAAEAVAHRFLDLLEVPVPVDGHQLLVRASVGVVDGDPKAAEALLQRADARMYATKRETQMSSSS</sequence>